<feature type="region of interest" description="Disordered" evidence="1">
    <location>
        <begin position="1"/>
        <end position="37"/>
    </location>
</feature>
<protein>
    <submittedName>
        <fullName evidence="3">Uncharacterized protein</fullName>
    </submittedName>
</protein>
<reference evidence="3 4" key="1">
    <citation type="submission" date="2019-07" db="EMBL/GenBank/DDBJ databases">
        <title>Draft genome of Corynebacterium godavarianum and other related strains.</title>
        <authorList>
            <person name="Bernier A.-M."/>
            <person name="Bernard K."/>
        </authorList>
    </citation>
    <scope>NUCLEOTIDE SEQUENCE [LARGE SCALE GENOMIC DNA]</scope>
    <source>
        <strain evidence="3 4">LMG 29598</strain>
    </source>
</reference>
<dbReference type="EMBL" id="VMHH01000012">
    <property type="protein sequence ID" value="TSJ71133.1"/>
    <property type="molecule type" value="Genomic_DNA"/>
</dbReference>
<name>A0ABY3DYD7_9CORY</name>
<evidence type="ECO:0000313" key="4">
    <source>
        <dbReference type="Proteomes" id="UP000320747"/>
    </source>
</evidence>
<evidence type="ECO:0000313" key="3">
    <source>
        <dbReference type="EMBL" id="TSJ71133.1"/>
    </source>
</evidence>
<feature type="compositionally biased region" description="Basic and acidic residues" evidence="1">
    <location>
        <begin position="1"/>
        <end position="13"/>
    </location>
</feature>
<keyword evidence="2" id="KW-0472">Membrane</keyword>
<feature type="compositionally biased region" description="Low complexity" evidence="1">
    <location>
        <begin position="92"/>
        <end position="145"/>
    </location>
</feature>
<dbReference type="RefSeq" id="WP_133064848.1">
    <property type="nucleotide sequence ID" value="NZ_JAADJX010000001.1"/>
</dbReference>
<proteinExistence type="predicted"/>
<feature type="region of interest" description="Disordered" evidence="1">
    <location>
        <begin position="92"/>
        <end position="164"/>
    </location>
</feature>
<evidence type="ECO:0000256" key="2">
    <source>
        <dbReference type="SAM" id="Phobius"/>
    </source>
</evidence>
<evidence type="ECO:0000256" key="1">
    <source>
        <dbReference type="SAM" id="MobiDB-lite"/>
    </source>
</evidence>
<sequence length="164" mass="17023">MVDRQREYERDQEVDPPTQVLPAQQVDEYQDETQDDDRRGAVGTWLVGGLVGAAALIMGALFYTSVSGLAQGAKQPESVTSTMVVTSTQVTEVTTTRVAPAPAPTSTAAPKTSKTPKASKTSKKSSAVASSKAGTGASTSTATASKTKKPQASKTTKTSPTTSR</sequence>
<dbReference type="Proteomes" id="UP000320747">
    <property type="component" value="Unassembled WGS sequence"/>
</dbReference>
<feature type="transmembrane region" description="Helical" evidence="2">
    <location>
        <begin position="45"/>
        <end position="66"/>
    </location>
</feature>
<gene>
    <name evidence="3" type="ORF">FPH17_10705</name>
</gene>
<keyword evidence="4" id="KW-1185">Reference proteome</keyword>
<comment type="caution">
    <text evidence="3">The sequence shown here is derived from an EMBL/GenBank/DDBJ whole genome shotgun (WGS) entry which is preliminary data.</text>
</comment>
<keyword evidence="2" id="KW-0812">Transmembrane</keyword>
<feature type="compositionally biased region" description="Low complexity" evidence="1">
    <location>
        <begin position="152"/>
        <end position="164"/>
    </location>
</feature>
<keyword evidence="2" id="KW-1133">Transmembrane helix</keyword>
<organism evidence="3 4">
    <name type="scientific">Corynebacterium godavarianum</name>
    <dbReference type="NCBI Taxonomy" id="2054421"/>
    <lineage>
        <taxon>Bacteria</taxon>
        <taxon>Bacillati</taxon>
        <taxon>Actinomycetota</taxon>
        <taxon>Actinomycetes</taxon>
        <taxon>Mycobacteriales</taxon>
        <taxon>Corynebacteriaceae</taxon>
        <taxon>Corynebacterium</taxon>
    </lineage>
</organism>
<accession>A0ABY3DYD7</accession>